<accession>A0A6A6TS61</accession>
<dbReference type="AlphaFoldDB" id="A0A6A6TS61"/>
<feature type="non-terminal residue" evidence="4">
    <location>
        <position position="1"/>
    </location>
</feature>
<comment type="similarity">
    <text evidence="1">Belongs to the LTO1 family.</text>
</comment>
<evidence type="ECO:0000313" key="4">
    <source>
        <dbReference type="EMBL" id="KAF2662171.1"/>
    </source>
</evidence>
<organism evidence="4 5">
    <name type="scientific">Lophiostoma macrostomum CBS 122681</name>
    <dbReference type="NCBI Taxonomy" id="1314788"/>
    <lineage>
        <taxon>Eukaryota</taxon>
        <taxon>Fungi</taxon>
        <taxon>Dikarya</taxon>
        <taxon>Ascomycota</taxon>
        <taxon>Pezizomycotina</taxon>
        <taxon>Dothideomycetes</taxon>
        <taxon>Pleosporomycetidae</taxon>
        <taxon>Pleosporales</taxon>
        <taxon>Lophiostomataceae</taxon>
        <taxon>Lophiostoma</taxon>
    </lineage>
</organism>
<name>A0A6A6TS61_9PLEO</name>
<dbReference type="Proteomes" id="UP000799324">
    <property type="component" value="Unassembled WGS sequence"/>
</dbReference>
<evidence type="ECO:0000259" key="3">
    <source>
        <dbReference type="Pfam" id="PF09811"/>
    </source>
</evidence>
<gene>
    <name evidence="4" type="ORF">K491DRAFT_583157</name>
</gene>
<keyword evidence="5" id="KW-1185">Reference proteome</keyword>
<feature type="compositionally biased region" description="Basic and acidic residues" evidence="2">
    <location>
        <begin position="83"/>
        <end position="92"/>
    </location>
</feature>
<sequence>DPFDTLLTLEDTLYTNAYALGASDGARAGRIEGRIFGLEKGFEKFAAMGALHGRSCVWGSRISLPTPQTQTSSGDSSSSLNETAKDVEGKDEAGITAKEQEVEEADPMNLPSLPPNPRLQKHITTLHALSDPPTFSTSNTEDAVADFDDRLKRAGAKAKIIERIINETSAPAPAAHEVEGLEKGAANPRSASRRTVKLSGEGKKQNDDSIEDFAGSRLLR</sequence>
<dbReference type="PANTHER" id="PTHR28532:SF1">
    <property type="entry name" value="ORAL CANCER OVEREXPRESSED 1"/>
    <property type="match status" value="1"/>
</dbReference>
<feature type="domain" description="Essential protein Yae1 N-terminal" evidence="3">
    <location>
        <begin position="18"/>
        <end position="54"/>
    </location>
</feature>
<dbReference type="InterPro" id="IPR052436">
    <property type="entry name" value="LTO1_adapter"/>
</dbReference>
<feature type="region of interest" description="Disordered" evidence="2">
    <location>
        <begin position="65"/>
        <end position="92"/>
    </location>
</feature>
<protein>
    <recommendedName>
        <fullName evidence="3">Essential protein Yae1 N-terminal domain-containing protein</fullName>
    </recommendedName>
</protein>
<feature type="non-terminal residue" evidence="4">
    <location>
        <position position="220"/>
    </location>
</feature>
<dbReference type="Pfam" id="PF09811">
    <property type="entry name" value="Yae1_N"/>
    <property type="match status" value="1"/>
</dbReference>
<reference evidence="4" key="1">
    <citation type="journal article" date="2020" name="Stud. Mycol.">
        <title>101 Dothideomycetes genomes: a test case for predicting lifestyles and emergence of pathogens.</title>
        <authorList>
            <person name="Haridas S."/>
            <person name="Albert R."/>
            <person name="Binder M."/>
            <person name="Bloem J."/>
            <person name="Labutti K."/>
            <person name="Salamov A."/>
            <person name="Andreopoulos B."/>
            <person name="Baker S."/>
            <person name="Barry K."/>
            <person name="Bills G."/>
            <person name="Bluhm B."/>
            <person name="Cannon C."/>
            <person name="Castanera R."/>
            <person name="Culley D."/>
            <person name="Daum C."/>
            <person name="Ezra D."/>
            <person name="Gonzalez J."/>
            <person name="Henrissat B."/>
            <person name="Kuo A."/>
            <person name="Liang C."/>
            <person name="Lipzen A."/>
            <person name="Lutzoni F."/>
            <person name="Magnuson J."/>
            <person name="Mondo S."/>
            <person name="Nolan M."/>
            <person name="Ohm R."/>
            <person name="Pangilinan J."/>
            <person name="Park H.-J."/>
            <person name="Ramirez L."/>
            <person name="Alfaro M."/>
            <person name="Sun H."/>
            <person name="Tritt A."/>
            <person name="Yoshinaga Y."/>
            <person name="Zwiers L.-H."/>
            <person name="Turgeon B."/>
            <person name="Goodwin S."/>
            <person name="Spatafora J."/>
            <person name="Crous P."/>
            <person name="Grigoriev I."/>
        </authorList>
    </citation>
    <scope>NUCLEOTIDE SEQUENCE</scope>
    <source>
        <strain evidence="4">CBS 122681</strain>
    </source>
</reference>
<evidence type="ECO:0000256" key="1">
    <source>
        <dbReference type="ARBA" id="ARBA00038090"/>
    </source>
</evidence>
<feature type="region of interest" description="Disordered" evidence="2">
    <location>
        <begin position="167"/>
        <end position="220"/>
    </location>
</feature>
<dbReference type="InterPro" id="IPR019191">
    <property type="entry name" value="Essential_protein_Yae1_N"/>
</dbReference>
<proteinExistence type="inferred from homology"/>
<dbReference type="EMBL" id="MU004290">
    <property type="protein sequence ID" value="KAF2662171.1"/>
    <property type="molecule type" value="Genomic_DNA"/>
</dbReference>
<evidence type="ECO:0000313" key="5">
    <source>
        <dbReference type="Proteomes" id="UP000799324"/>
    </source>
</evidence>
<evidence type="ECO:0000256" key="2">
    <source>
        <dbReference type="SAM" id="MobiDB-lite"/>
    </source>
</evidence>
<dbReference type="OrthoDB" id="48036at2759"/>
<dbReference type="PANTHER" id="PTHR28532">
    <property type="entry name" value="GEO13458P1"/>
    <property type="match status" value="1"/>
</dbReference>